<evidence type="ECO:0000256" key="3">
    <source>
        <dbReference type="ARBA" id="ARBA00047116"/>
    </source>
</evidence>
<dbReference type="RefSeq" id="XP_060049373.1">
    <property type="nucleotide sequence ID" value="XM_060193390.1"/>
</dbReference>
<dbReference type="PROSITE" id="PS51797">
    <property type="entry name" value="TCTP_3"/>
    <property type="match status" value="1"/>
</dbReference>
<accession>A0ABM3XKM4</accession>
<dbReference type="InterPro" id="IPR034737">
    <property type="entry name" value="TCTP"/>
</dbReference>
<dbReference type="Proteomes" id="UP001652624">
    <property type="component" value="Chromosome 7"/>
</dbReference>
<dbReference type="PANTHER" id="PTHR11991">
    <property type="entry name" value="TRANSLATIONALLY CONTROLLED TUMOR PROTEIN-RELATED"/>
    <property type="match status" value="1"/>
</dbReference>
<evidence type="ECO:0000313" key="7">
    <source>
        <dbReference type="RefSeq" id="XP_060049373.1"/>
    </source>
</evidence>
<evidence type="ECO:0000256" key="1">
    <source>
        <dbReference type="ARBA" id="ARBA00040832"/>
    </source>
</evidence>
<evidence type="ECO:0000313" key="6">
    <source>
        <dbReference type="Proteomes" id="UP001652624"/>
    </source>
</evidence>
<dbReference type="GeneID" id="107522966"/>
<comment type="function">
    <text evidence="2">Involved in calcium binding and microtubule stabilization. Acts as a negative regulator of TSC22D1-mediated apoptosis, via interaction with and destabilization of TSC22D1 protein.</text>
</comment>
<proteinExistence type="inferred from homology"/>
<evidence type="ECO:0000259" key="5">
    <source>
        <dbReference type="PROSITE" id="PS51797"/>
    </source>
</evidence>
<dbReference type="PANTHER" id="PTHR11991:SF0">
    <property type="entry name" value="TRANSLATIONALLY-CONTROLLED TUMOR PROTEIN"/>
    <property type="match status" value="1"/>
</dbReference>
<dbReference type="Gene3D" id="2.170.150.10">
    <property type="entry name" value="Metal Binding Protein, Guanine Nucleotide Exchange Factor, Chain A"/>
    <property type="match status" value="1"/>
</dbReference>
<organism evidence="6 7">
    <name type="scientific">Erinaceus europaeus</name>
    <name type="common">Western European hedgehog</name>
    <dbReference type="NCBI Taxonomy" id="9365"/>
    <lineage>
        <taxon>Eukaryota</taxon>
        <taxon>Metazoa</taxon>
        <taxon>Chordata</taxon>
        <taxon>Craniata</taxon>
        <taxon>Vertebrata</taxon>
        <taxon>Euteleostomi</taxon>
        <taxon>Mammalia</taxon>
        <taxon>Eutheria</taxon>
        <taxon>Laurasiatheria</taxon>
        <taxon>Eulipotyphla</taxon>
        <taxon>Erinaceidae</taxon>
        <taxon>Erinaceinae</taxon>
        <taxon>Erinaceus</taxon>
    </lineage>
</organism>
<dbReference type="InterPro" id="IPR011323">
    <property type="entry name" value="Mss4/transl-control_tumour"/>
</dbReference>
<comment type="subunit">
    <text evidence="3">Homodimer. Interacts with STEAP3. Interacts with TSC22D1; interaction results in the destabilization of TSC22D1 protein.</text>
</comment>
<comment type="similarity">
    <text evidence="4">Belongs to the TCTP family.</text>
</comment>
<dbReference type="SUPFAM" id="SSF51316">
    <property type="entry name" value="Mss4-like"/>
    <property type="match status" value="1"/>
</dbReference>
<evidence type="ECO:0000256" key="4">
    <source>
        <dbReference type="PROSITE-ProRule" id="PRU01133"/>
    </source>
</evidence>
<dbReference type="InterPro" id="IPR018105">
    <property type="entry name" value="Translational_control_tumour_p"/>
</dbReference>
<gene>
    <name evidence="7" type="primary">LOC107522966</name>
</gene>
<feature type="domain" description="TCTP" evidence="5">
    <location>
        <begin position="1"/>
        <end position="164"/>
    </location>
</feature>
<dbReference type="Pfam" id="PF00838">
    <property type="entry name" value="TCTP"/>
    <property type="match status" value="1"/>
</dbReference>
<reference evidence="7" key="1">
    <citation type="submission" date="2025-08" db="UniProtKB">
        <authorList>
            <consortium name="RefSeq"/>
        </authorList>
    </citation>
    <scope>IDENTIFICATION</scope>
</reference>
<keyword evidence="6" id="KW-1185">Reference proteome</keyword>
<protein>
    <recommendedName>
        <fullName evidence="1">Translationally-controlled tumor protein</fullName>
    </recommendedName>
</protein>
<evidence type="ECO:0000256" key="2">
    <source>
        <dbReference type="ARBA" id="ARBA00046053"/>
    </source>
</evidence>
<sequence length="164" mass="18721">MTIAYSHLFSSSKCRHFLPPAATVVFSQDQLQDPGARGEAVCGLGEEEMVSRTEDNIDDSLVAEIPPLKARRTEVPENIVFSDAIMNHNLQETSFITEVYKKYIKDYTESVKGKLEEQRPERVKLFMTGATKQIKCILVNFKIYQFFTDENVIVVMDCCDVRIM</sequence>
<dbReference type="InterPro" id="IPR011057">
    <property type="entry name" value="Mss4-like_sf"/>
</dbReference>
<name>A0ABM3XKM4_ERIEU</name>